<keyword evidence="1" id="KW-0812">Transmembrane</keyword>
<accession>A0A9D9DK05</accession>
<feature type="transmembrane region" description="Helical" evidence="1">
    <location>
        <begin position="139"/>
        <end position="161"/>
    </location>
</feature>
<protein>
    <submittedName>
        <fullName evidence="2">PepSY-associated TM helix domain-containing protein</fullName>
    </submittedName>
</protein>
<dbReference type="AlphaFoldDB" id="A0A9D9DK05"/>
<dbReference type="Pfam" id="PF16357">
    <property type="entry name" value="PepSY_TM_like_2"/>
    <property type="match status" value="1"/>
</dbReference>
<reference evidence="2" key="2">
    <citation type="journal article" date="2021" name="PeerJ">
        <title>Extensive microbial diversity within the chicken gut microbiome revealed by metagenomics and culture.</title>
        <authorList>
            <person name="Gilroy R."/>
            <person name="Ravi A."/>
            <person name="Getino M."/>
            <person name="Pursley I."/>
            <person name="Horton D.L."/>
            <person name="Alikhan N.F."/>
            <person name="Baker D."/>
            <person name="Gharbi K."/>
            <person name="Hall N."/>
            <person name="Watson M."/>
            <person name="Adriaenssens E.M."/>
            <person name="Foster-Nyarko E."/>
            <person name="Jarju S."/>
            <person name="Secka A."/>
            <person name="Antonio M."/>
            <person name="Oren A."/>
            <person name="Chaudhuri R.R."/>
            <person name="La Ragione R."/>
            <person name="Hildebrand F."/>
            <person name="Pallen M.J."/>
        </authorList>
    </citation>
    <scope>NUCLEOTIDE SEQUENCE</scope>
    <source>
        <strain evidence="2">15467</strain>
    </source>
</reference>
<proteinExistence type="predicted"/>
<keyword evidence="1" id="KW-0472">Membrane</keyword>
<organism evidence="2 3">
    <name type="scientific">Candidatus Egerieousia excrementavium</name>
    <dbReference type="NCBI Taxonomy" id="2840778"/>
    <lineage>
        <taxon>Bacteria</taxon>
        <taxon>Pseudomonadati</taxon>
        <taxon>Bacteroidota</taxon>
        <taxon>Bacteroidia</taxon>
        <taxon>Bacteroidales</taxon>
        <taxon>Candidatus Egerieousia</taxon>
    </lineage>
</organism>
<dbReference type="EMBL" id="JADINB010000085">
    <property type="protein sequence ID" value="MBO8429054.1"/>
    <property type="molecule type" value="Genomic_DNA"/>
</dbReference>
<dbReference type="PANTHER" id="PTHR40115:SF1">
    <property type="entry name" value="INNER MEMBRANE PROTEIN WITH PEPSY TM HELIX"/>
    <property type="match status" value="1"/>
</dbReference>
<reference evidence="2" key="1">
    <citation type="submission" date="2020-10" db="EMBL/GenBank/DDBJ databases">
        <authorList>
            <person name="Gilroy R."/>
        </authorList>
    </citation>
    <scope>NUCLEOTIDE SEQUENCE</scope>
    <source>
        <strain evidence="2">15467</strain>
    </source>
</reference>
<evidence type="ECO:0000256" key="1">
    <source>
        <dbReference type="SAM" id="Phobius"/>
    </source>
</evidence>
<dbReference type="PANTHER" id="PTHR40115">
    <property type="entry name" value="INNER MEMBRANE PROTEIN WITH PEPSY TM HELIX"/>
    <property type="match status" value="1"/>
</dbReference>
<evidence type="ECO:0000313" key="2">
    <source>
        <dbReference type="EMBL" id="MBO8429054.1"/>
    </source>
</evidence>
<sequence length="189" mass="21352">MRSDKSAAFRKTCRLLHRDLSYFFAGMVVIYALSGLFMNHRDSINPNYVIKSHTYNIGQPLPCKEQMTKEKVLELLQPLGQEKNFTQFYYPEPATLKVFIKGGSSLVVNTATGEAVYESVRPRPVISQFVKLHFNPGRWWTWFADIFSVSLIIITLTGLVMVKGPKGLWGRGGVELLAGILVPILFLVL</sequence>
<dbReference type="InterPro" id="IPR032307">
    <property type="entry name" value="PepSY_TM-like_2"/>
</dbReference>
<keyword evidence="1" id="KW-1133">Transmembrane helix</keyword>
<feature type="transmembrane region" description="Helical" evidence="1">
    <location>
        <begin position="20"/>
        <end position="38"/>
    </location>
</feature>
<comment type="caution">
    <text evidence="2">The sequence shown here is derived from an EMBL/GenBank/DDBJ whole genome shotgun (WGS) entry which is preliminary data.</text>
</comment>
<name>A0A9D9DK05_9BACT</name>
<feature type="transmembrane region" description="Helical" evidence="1">
    <location>
        <begin position="168"/>
        <end position="188"/>
    </location>
</feature>
<evidence type="ECO:0000313" key="3">
    <source>
        <dbReference type="Proteomes" id="UP000823635"/>
    </source>
</evidence>
<gene>
    <name evidence="2" type="ORF">IAC68_03855</name>
</gene>
<dbReference type="Proteomes" id="UP000823635">
    <property type="component" value="Unassembled WGS sequence"/>
</dbReference>